<dbReference type="InterPro" id="IPR004843">
    <property type="entry name" value="Calcineurin-like_PHP"/>
</dbReference>
<accession>A0AAV5QXL6</accession>
<keyword evidence="2 5" id="KW-0812">Transmembrane</keyword>
<dbReference type="InterPro" id="IPR029052">
    <property type="entry name" value="Metallo-depent_PP-like"/>
</dbReference>
<evidence type="ECO:0000313" key="8">
    <source>
        <dbReference type="Proteomes" id="UP001378960"/>
    </source>
</evidence>
<dbReference type="GO" id="GO:0005783">
    <property type="term" value="C:endoplasmic reticulum"/>
    <property type="evidence" value="ECO:0007669"/>
    <property type="project" value="TreeGrafter"/>
</dbReference>
<feature type="domain" description="Calcineurin-like phosphoesterase" evidence="6">
    <location>
        <begin position="146"/>
        <end position="332"/>
    </location>
</feature>
<name>A0AAV5QXL6_PICKL</name>
<proteinExistence type="predicted"/>
<dbReference type="PANTHER" id="PTHR13315">
    <property type="entry name" value="METALLO PHOSPHOESTERASE RELATED"/>
    <property type="match status" value="1"/>
</dbReference>
<evidence type="ECO:0000256" key="5">
    <source>
        <dbReference type="SAM" id="Phobius"/>
    </source>
</evidence>
<dbReference type="InterPro" id="IPR033308">
    <property type="entry name" value="PGAP5/Cdc1/Ted1"/>
</dbReference>
<dbReference type="GO" id="GO:0006506">
    <property type="term" value="P:GPI anchor biosynthetic process"/>
    <property type="evidence" value="ECO:0007669"/>
    <property type="project" value="InterPro"/>
</dbReference>
<dbReference type="GO" id="GO:0016020">
    <property type="term" value="C:membrane"/>
    <property type="evidence" value="ECO:0007669"/>
    <property type="project" value="UniProtKB-SubCell"/>
</dbReference>
<evidence type="ECO:0000256" key="4">
    <source>
        <dbReference type="ARBA" id="ARBA00023136"/>
    </source>
</evidence>
<comment type="caution">
    <text evidence="7">The sequence shown here is derived from an EMBL/GenBank/DDBJ whole genome shotgun (WGS) entry which is preliminary data.</text>
</comment>
<dbReference type="GO" id="GO:0016787">
    <property type="term" value="F:hydrolase activity"/>
    <property type="evidence" value="ECO:0007669"/>
    <property type="project" value="InterPro"/>
</dbReference>
<evidence type="ECO:0000256" key="3">
    <source>
        <dbReference type="ARBA" id="ARBA00022989"/>
    </source>
</evidence>
<reference evidence="7 8" key="1">
    <citation type="journal article" date="2023" name="Elife">
        <title>Identification of key yeast species and microbe-microbe interactions impacting larval growth of Drosophila in the wild.</title>
        <authorList>
            <person name="Mure A."/>
            <person name="Sugiura Y."/>
            <person name="Maeda R."/>
            <person name="Honda K."/>
            <person name="Sakurai N."/>
            <person name="Takahashi Y."/>
            <person name="Watada M."/>
            <person name="Katoh T."/>
            <person name="Gotoh A."/>
            <person name="Gotoh Y."/>
            <person name="Taniguchi I."/>
            <person name="Nakamura K."/>
            <person name="Hayashi T."/>
            <person name="Katayama T."/>
            <person name="Uemura T."/>
            <person name="Hattori Y."/>
        </authorList>
    </citation>
    <scope>NUCLEOTIDE SEQUENCE [LARGE SCALE GENOMIC DNA]</scope>
    <source>
        <strain evidence="7 8">PK-24</strain>
    </source>
</reference>
<dbReference type="Pfam" id="PF00149">
    <property type="entry name" value="Metallophos"/>
    <property type="match status" value="1"/>
</dbReference>
<dbReference type="PANTHER" id="PTHR13315:SF4">
    <property type="entry name" value="METALLOPHOSPHOESTERASE, ISOFORM E"/>
    <property type="match status" value="1"/>
</dbReference>
<dbReference type="AlphaFoldDB" id="A0AAV5QXL6"/>
<dbReference type="SUPFAM" id="SSF56300">
    <property type="entry name" value="Metallo-dependent phosphatases"/>
    <property type="match status" value="1"/>
</dbReference>
<keyword evidence="8" id="KW-1185">Reference proteome</keyword>
<gene>
    <name evidence="7" type="ORF">DAPK24_002750</name>
</gene>
<evidence type="ECO:0000256" key="2">
    <source>
        <dbReference type="ARBA" id="ARBA00022692"/>
    </source>
</evidence>
<evidence type="ECO:0000256" key="1">
    <source>
        <dbReference type="ARBA" id="ARBA00004141"/>
    </source>
</evidence>
<protein>
    <submittedName>
        <fullName evidence="7">Lipid phosphatase</fullName>
    </submittedName>
</protein>
<dbReference type="Gene3D" id="3.60.21.10">
    <property type="match status" value="1"/>
</dbReference>
<evidence type="ECO:0000313" key="7">
    <source>
        <dbReference type="EMBL" id="GMM43700.1"/>
    </source>
</evidence>
<dbReference type="EMBL" id="BTGB01000001">
    <property type="protein sequence ID" value="GMM43700.1"/>
    <property type="molecule type" value="Genomic_DNA"/>
</dbReference>
<sequence length="540" mass="63784">MSFKPKNRLSGNKQLNISGYNENFNYNYNYNFDDNDHYHNSVMTKKDKLIQKIRWKQLSIISLIILCSVHYFERLKPYYTMKSCMWNKWETWNESNIKPYHSIIIGDPQLVDDFSYPDRSSLALFITKQLSDNYLHRNHIFYSKYFKPDSIIFVGDLFDGGREWNDTQWLDEYHRFNKVFNPIDGIRQFRQVPGNHDVGFGNGISFEKYSRFKGFFGNADEVITIGNHSLVLMDTVSLSCTEDERINKVSKEFLTSFEDPNNPYHKLPKILISHVPLYRFTELQTCDVHRESQKPFPVIRGKQYQTVIEYEISQRIINTIKPSLIFSGDDHDYCHIRHPYGKSFSKEPIDYEFKKDTIPGSHYCDEVTVKSSAMTGGISKPAIQLLSLWNPLEENDSNNKWEISNVEGKTVDSKTAITHLCYLPNPYQPLIHYHIILIMSILWIFLCTVKVDYGIRYHTVFQKYVLKLKKLILNLFRKDIKSMDMSHLNQKNPNKFNTVFEYIVLDWDIERNKDWKSFILNASLVSTTLYGTLFWYIHSI</sequence>
<keyword evidence="4 5" id="KW-0472">Membrane</keyword>
<comment type="subcellular location">
    <subcellularLocation>
        <location evidence="1">Membrane</location>
        <topology evidence="1">Multi-pass membrane protein</topology>
    </subcellularLocation>
</comment>
<dbReference type="Proteomes" id="UP001378960">
    <property type="component" value="Unassembled WGS sequence"/>
</dbReference>
<feature type="transmembrane region" description="Helical" evidence="5">
    <location>
        <begin position="430"/>
        <end position="449"/>
    </location>
</feature>
<organism evidence="7 8">
    <name type="scientific">Pichia kluyveri</name>
    <name type="common">Yeast</name>
    <dbReference type="NCBI Taxonomy" id="36015"/>
    <lineage>
        <taxon>Eukaryota</taxon>
        <taxon>Fungi</taxon>
        <taxon>Dikarya</taxon>
        <taxon>Ascomycota</taxon>
        <taxon>Saccharomycotina</taxon>
        <taxon>Pichiomycetes</taxon>
        <taxon>Pichiales</taxon>
        <taxon>Pichiaceae</taxon>
        <taxon>Pichia</taxon>
    </lineage>
</organism>
<evidence type="ECO:0000259" key="6">
    <source>
        <dbReference type="Pfam" id="PF00149"/>
    </source>
</evidence>
<feature type="transmembrane region" description="Helical" evidence="5">
    <location>
        <begin position="518"/>
        <end position="537"/>
    </location>
</feature>
<keyword evidence="3 5" id="KW-1133">Transmembrane helix</keyword>